<dbReference type="SUPFAM" id="SSF52402">
    <property type="entry name" value="Adenine nucleotide alpha hydrolases-like"/>
    <property type="match status" value="1"/>
</dbReference>
<gene>
    <name evidence="3" type="ORF">MFFC18_48420</name>
</gene>
<dbReference type="PANTHER" id="PTHR46268:SF6">
    <property type="entry name" value="UNIVERSAL STRESS PROTEIN UP12"/>
    <property type="match status" value="1"/>
</dbReference>
<dbReference type="Proteomes" id="UP000322214">
    <property type="component" value="Chromosome"/>
</dbReference>
<dbReference type="InterPro" id="IPR006015">
    <property type="entry name" value="Universal_stress_UspA"/>
</dbReference>
<dbReference type="KEGG" id="mff:MFFC18_48420"/>
<dbReference type="PANTHER" id="PTHR46268">
    <property type="entry name" value="STRESS RESPONSE PROTEIN NHAX"/>
    <property type="match status" value="1"/>
</dbReference>
<dbReference type="OrthoDB" id="6368426at2"/>
<evidence type="ECO:0000313" key="4">
    <source>
        <dbReference type="Proteomes" id="UP000322214"/>
    </source>
</evidence>
<evidence type="ECO:0000256" key="1">
    <source>
        <dbReference type="ARBA" id="ARBA00008791"/>
    </source>
</evidence>
<proteinExistence type="inferred from homology"/>
<dbReference type="CDD" id="cd00293">
    <property type="entry name" value="USP-like"/>
    <property type="match status" value="1"/>
</dbReference>
<dbReference type="PRINTS" id="PR01438">
    <property type="entry name" value="UNVRSLSTRESS"/>
</dbReference>
<dbReference type="InterPro" id="IPR006016">
    <property type="entry name" value="UspA"/>
</dbReference>
<feature type="domain" description="UspA" evidence="2">
    <location>
        <begin position="9"/>
        <end position="142"/>
    </location>
</feature>
<dbReference type="Gene3D" id="3.40.50.12370">
    <property type="match status" value="1"/>
</dbReference>
<protein>
    <submittedName>
        <fullName evidence="3">Universal stress protein family protein</fullName>
    </submittedName>
</protein>
<evidence type="ECO:0000313" key="3">
    <source>
        <dbReference type="EMBL" id="QEG24919.1"/>
    </source>
</evidence>
<evidence type="ECO:0000259" key="2">
    <source>
        <dbReference type="Pfam" id="PF00582"/>
    </source>
</evidence>
<dbReference type="STRING" id="980251.GCA_001642875_01635"/>
<organism evidence="3 4">
    <name type="scientific">Mariniblastus fucicola</name>
    <dbReference type="NCBI Taxonomy" id="980251"/>
    <lineage>
        <taxon>Bacteria</taxon>
        <taxon>Pseudomonadati</taxon>
        <taxon>Planctomycetota</taxon>
        <taxon>Planctomycetia</taxon>
        <taxon>Pirellulales</taxon>
        <taxon>Pirellulaceae</taxon>
        <taxon>Mariniblastus</taxon>
    </lineage>
</organism>
<dbReference type="Pfam" id="PF00582">
    <property type="entry name" value="Usp"/>
    <property type="match status" value="1"/>
</dbReference>
<dbReference type="EMBL" id="CP042912">
    <property type="protein sequence ID" value="QEG24919.1"/>
    <property type="molecule type" value="Genomic_DNA"/>
</dbReference>
<dbReference type="RefSeq" id="WP_075084437.1">
    <property type="nucleotide sequence ID" value="NZ_CP042912.1"/>
</dbReference>
<accession>A0A5B9PH34</accession>
<sequence length="170" mass="18731">MVAKTKRGTIVVPWNFTESCRQALDFSLDLTAEPSLVRVVHIESPRSVPRMNFDPDCTESTEMKGLQEKFRDQLPDEEPYCDIQLYVAYGPTASEIAAFAHRCRAGLIVLGHGDKPSLTRLIIGSLASRIVKFARCPVLVLKGELDEGNPLAVGRFACRGNNLRAAPSSE</sequence>
<name>A0A5B9PH34_9BACT</name>
<comment type="similarity">
    <text evidence="1">Belongs to the universal stress protein A family.</text>
</comment>
<keyword evidence="4" id="KW-1185">Reference proteome</keyword>
<reference evidence="3 4" key="1">
    <citation type="submission" date="2019-08" db="EMBL/GenBank/DDBJ databases">
        <title>Deep-cultivation of Planctomycetes and their phenomic and genomic characterization uncovers novel biology.</title>
        <authorList>
            <person name="Wiegand S."/>
            <person name="Jogler M."/>
            <person name="Boedeker C."/>
            <person name="Pinto D."/>
            <person name="Vollmers J."/>
            <person name="Rivas-Marin E."/>
            <person name="Kohn T."/>
            <person name="Peeters S.H."/>
            <person name="Heuer A."/>
            <person name="Rast P."/>
            <person name="Oberbeckmann S."/>
            <person name="Bunk B."/>
            <person name="Jeske O."/>
            <person name="Meyerdierks A."/>
            <person name="Storesund J.E."/>
            <person name="Kallscheuer N."/>
            <person name="Luecker S."/>
            <person name="Lage O.M."/>
            <person name="Pohl T."/>
            <person name="Merkel B.J."/>
            <person name="Hornburger P."/>
            <person name="Mueller R.-W."/>
            <person name="Bruemmer F."/>
            <person name="Labrenz M."/>
            <person name="Spormann A.M."/>
            <person name="Op den Camp H."/>
            <person name="Overmann J."/>
            <person name="Amann R."/>
            <person name="Jetten M.S.M."/>
            <person name="Mascher T."/>
            <person name="Medema M.H."/>
            <person name="Devos D.P."/>
            <person name="Kaster A.-K."/>
            <person name="Ovreas L."/>
            <person name="Rohde M."/>
            <person name="Galperin M.Y."/>
            <person name="Jogler C."/>
        </authorList>
    </citation>
    <scope>NUCLEOTIDE SEQUENCE [LARGE SCALE GENOMIC DNA]</scope>
    <source>
        <strain evidence="3 4">FC18</strain>
    </source>
</reference>
<dbReference type="AlphaFoldDB" id="A0A5B9PH34"/>